<comment type="caution">
    <text evidence="2">The sequence shown here is derived from an EMBL/GenBank/DDBJ whole genome shotgun (WGS) entry which is preliminary data.</text>
</comment>
<evidence type="ECO:0000256" key="1">
    <source>
        <dbReference type="SAM" id="MobiDB-lite"/>
    </source>
</evidence>
<dbReference type="Proteomes" id="UP000236664">
    <property type="component" value="Unassembled WGS sequence"/>
</dbReference>
<dbReference type="AlphaFoldDB" id="A0A2K0TXV5"/>
<feature type="compositionally biased region" description="Polar residues" evidence="1">
    <location>
        <begin position="79"/>
        <end position="91"/>
    </location>
</feature>
<accession>A0A2K0TXV5</accession>
<keyword evidence="3" id="KW-1185">Reference proteome</keyword>
<name>A0A2K0TXV5_GIBNY</name>
<proteinExistence type="predicted"/>
<reference evidence="2 3" key="1">
    <citation type="submission" date="2017-06" db="EMBL/GenBank/DDBJ databases">
        <title>Genome of Fusarium nygamai isolate CS10214.</title>
        <authorList>
            <person name="Gardiner D.M."/>
            <person name="Obanor F."/>
            <person name="Kazan K."/>
        </authorList>
    </citation>
    <scope>NUCLEOTIDE SEQUENCE [LARGE SCALE GENOMIC DNA]</scope>
    <source>
        <strain evidence="2 3">CS10214</strain>
    </source>
</reference>
<protein>
    <submittedName>
        <fullName evidence="2">Uncharacterized protein</fullName>
    </submittedName>
</protein>
<organism evidence="2 3">
    <name type="scientific">Gibberella nygamai</name>
    <name type="common">Bean root rot disease fungus</name>
    <name type="synonym">Fusarium nygamai</name>
    <dbReference type="NCBI Taxonomy" id="42673"/>
    <lineage>
        <taxon>Eukaryota</taxon>
        <taxon>Fungi</taxon>
        <taxon>Dikarya</taxon>
        <taxon>Ascomycota</taxon>
        <taxon>Pezizomycotina</taxon>
        <taxon>Sordariomycetes</taxon>
        <taxon>Hypocreomycetidae</taxon>
        <taxon>Hypocreales</taxon>
        <taxon>Nectriaceae</taxon>
        <taxon>Fusarium</taxon>
        <taxon>Fusarium fujikuroi species complex</taxon>
    </lineage>
</organism>
<feature type="region of interest" description="Disordered" evidence="1">
    <location>
        <begin position="79"/>
        <end position="100"/>
    </location>
</feature>
<sequence>MARDYSVFFNISFGGVYASKMDLEVPLQVAYPRPPMSPLLEDGAFLLPAEDEDGADRNRTWGLPIRLHTYASFDPCTTLSPHGSDIQSSEALPTYDELMN</sequence>
<evidence type="ECO:0000313" key="2">
    <source>
        <dbReference type="EMBL" id="PNP50363.1"/>
    </source>
</evidence>
<gene>
    <name evidence="2" type="ORF">FNYG_15965</name>
</gene>
<evidence type="ECO:0000313" key="3">
    <source>
        <dbReference type="Proteomes" id="UP000236664"/>
    </source>
</evidence>
<dbReference type="EMBL" id="MTQA01000890">
    <property type="protein sequence ID" value="PNP50363.1"/>
    <property type="molecule type" value="Genomic_DNA"/>
</dbReference>